<feature type="compositionally biased region" description="Polar residues" evidence="1">
    <location>
        <begin position="1"/>
        <end position="12"/>
    </location>
</feature>
<evidence type="ECO:0000259" key="2">
    <source>
        <dbReference type="Pfam" id="PF14130"/>
    </source>
</evidence>
<organism evidence="3 4">
    <name type="scientific">Domibacillus epiphyticus</name>
    <dbReference type="NCBI Taxonomy" id="1714355"/>
    <lineage>
        <taxon>Bacteria</taxon>
        <taxon>Bacillati</taxon>
        <taxon>Bacillota</taxon>
        <taxon>Bacilli</taxon>
        <taxon>Bacillales</taxon>
        <taxon>Bacillaceae</taxon>
        <taxon>Domibacillus</taxon>
    </lineage>
</organism>
<dbReference type="STRING" id="1714355.BTO28_12025"/>
<feature type="region of interest" description="Disordered" evidence="1">
    <location>
        <begin position="1"/>
        <end position="21"/>
    </location>
</feature>
<dbReference type="InterPro" id="IPR025382">
    <property type="entry name" value="Cap4-like_endonuclease_dom"/>
</dbReference>
<dbReference type="EMBL" id="MSFI01000020">
    <property type="protein sequence ID" value="OMP66427.1"/>
    <property type="molecule type" value="Genomic_DNA"/>
</dbReference>
<evidence type="ECO:0000313" key="4">
    <source>
        <dbReference type="Proteomes" id="UP000188613"/>
    </source>
</evidence>
<comment type="caution">
    <text evidence="3">The sequence shown here is derived from an EMBL/GenBank/DDBJ whole genome shotgun (WGS) entry which is preliminary data.</text>
</comment>
<sequence>MSDETPQVNKKSVSPDEVLSITDPGDEVQRRFRYQHTYTALIAIQMTSGKIAYKELLCEHHEDILGVRNDGKFEGIQIKTKQISDGALELEEESVTKSLLRFIKLNNDFPGSFKKFIFVSNCPTRNDGTGKSLNNLINQAKTKKTQDPFKPGTLEKFFKSLCEKSKSNEHDVISVLSMIEIQQGPSIEDIESKIITDHLGRMVECFQTPLPKLKIILDSIVSQIYFSSSKRVENPLQDYISFVDENEQLLDKVYINTKRISINSINRLITEPLTKNLFLSSRKGPPIQINSSTSDLMFYKMQCGLIEDDSIEIMDDLRASSETYILKNYYKTKNPTETLEQLDQIRTIVKNQAIESKSRSKLKGSPYGVIMLHDIEDRLEKIVENRHHDVYQTPYEILKGIVGILTNECKVAFSEEPTGGWKKAWINHYSKE</sequence>
<evidence type="ECO:0000256" key="1">
    <source>
        <dbReference type="SAM" id="MobiDB-lite"/>
    </source>
</evidence>
<reference evidence="3 4" key="1">
    <citation type="submission" date="2016-12" db="EMBL/GenBank/DDBJ databases">
        <title>Domibacillus sp. SAB 38T whole genome sequencing.</title>
        <authorList>
            <person name="Verma A."/>
            <person name="Ojha A.K."/>
            <person name="Krishnamurthi S."/>
        </authorList>
    </citation>
    <scope>NUCLEOTIDE SEQUENCE [LARGE SCALE GENOMIC DNA]</scope>
    <source>
        <strain evidence="3 4">SAB 38</strain>
    </source>
</reference>
<dbReference type="GO" id="GO:0004518">
    <property type="term" value="F:nuclease activity"/>
    <property type="evidence" value="ECO:0007669"/>
    <property type="project" value="InterPro"/>
</dbReference>
<proteinExistence type="predicted"/>
<dbReference type="AlphaFoldDB" id="A0A1V2A669"/>
<name>A0A1V2A669_9BACI</name>
<dbReference type="OrthoDB" id="2512601at2"/>
<dbReference type="RefSeq" id="WP_076766585.1">
    <property type="nucleotide sequence ID" value="NZ_MSFI01000020.1"/>
</dbReference>
<keyword evidence="4" id="KW-1185">Reference proteome</keyword>
<protein>
    <recommendedName>
        <fullName evidence="2">CD-NTase associated protein 4-like DNA endonuclease domain-containing protein</fullName>
    </recommendedName>
</protein>
<dbReference type="Proteomes" id="UP000188613">
    <property type="component" value="Unassembled WGS sequence"/>
</dbReference>
<feature type="domain" description="CD-NTase associated protein 4-like DNA endonuclease" evidence="2">
    <location>
        <begin position="23"/>
        <end position="214"/>
    </location>
</feature>
<accession>A0A1V2A669</accession>
<gene>
    <name evidence="3" type="ORF">BTO28_12025</name>
</gene>
<evidence type="ECO:0000313" key="3">
    <source>
        <dbReference type="EMBL" id="OMP66427.1"/>
    </source>
</evidence>
<dbReference type="Pfam" id="PF14130">
    <property type="entry name" value="Cap4_nuclease"/>
    <property type="match status" value="1"/>
</dbReference>